<name>A0A2A2LFH5_9BILA</name>
<comment type="caution">
    <text evidence="2">The sequence shown here is derived from an EMBL/GenBank/DDBJ whole genome shotgun (WGS) entry which is preliminary data.</text>
</comment>
<feature type="region of interest" description="Disordered" evidence="1">
    <location>
        <begin position="281"/>
        <end position="338"/>
    </location>
</feature>
<proteinExistence type="predicted"/>
<keyword evidence="3" id="KW-1185">Reference proteome</keyword>
<feature type="region of interest" description="Disordered" evidence="1">
    <location>
        <begin position="80"/>
        <end position="121"/>
    </location>
</feature>
<feature type="compositionally biased region" description="Basic and acidic residues" evidence="1">
    <location>
        <begin position="294"/>
        <end position="329"/>
    </location>
</feature>
<evidence type="ECO:0000313" key="2">
    <source>
        <dbReference type="EMBL" id="PAV84885.1"/>
    </source>
</evidence>
<feature type="region of interest" description="Disordered" evidence="1">
    <location>
        <begin position="178"/>
        <end position="238"/>
    </location>
</feature>
<dbReference type="OrthoDB" id="5852995at2759"/>
<dbReference type="Proteomes" id="UP000218231">
    <property type="component" value="Unassembled WGS sequence"/>
</dbReference>
<gene>
    <name evidence="2" type="ORF">WR25_06479</name>
</gene>
<sequence>MLAAETMCGITGDKPNGSIDQAHSGRHLNGPVPGIDAVVENEAAQDEHANADEDVEVPRGAARHRHGFRSLYRRAAERFDAPLMTSTPQRAGFSGTSQRTHPEHSADLNLPPHSPLFPGSAQKENVLGVTNERFPQDLIVKWSKKYASLKKENDELKRAIRDKDHVIRQLTDAVRALQSEIDTSESQREKSTSTTSSDSKKQAPIGRVTPTKRRTINKSPRSPRSPRIIGRNSGQGHAARQLFGRRTHGHQPSSHPDTPDHLPRARQILRESGIGSDVLVSSLSSATPPQNRGQADRRTVHSEPRGRTGRAERRPVIIRRDDRDRHRESEESDTTVATEDDTFIFEGSPRIDRIDRPQSATTIPVDRRERGQSENRSFIRNQTYVIESLASSPSLRHPDWQNPKSPGHYLRLMRPEVIRRIDFRQSAIRTAAERRDNIEKMRREAARKLVKGEIGMDTAREVLYQDPTQIRAFSERDMKTLTRKNLASTTEYRHRRSENQRNLDKAANQILSYVYSQNTRYIRRSSSQPALH</sequence>
<feature type="compositionally biased region" description="Polar residues" evidence="1">
    <location>
        <begin position="281"/>
        <end position="293"/>
    </location>
</feature>
<feature type="compositionally biased region" description="Polar residues" evidence="1">
    <location>
        <begin position="84"/>
        <end position="99"/>
    </location>
</feature>
<feature type="region of interest" description="Disordered" evidence="1">
    <location>
        <begin position="1"/>
        <end position="34"/>
    </location>
</feature>
<dbReference type="AlphaFoldDB" id="A0A2A2LFH5"/>
<protein>
    <submittedName>
        <fullName evidence="2">Uncharacterized protein</fullName>
    </submittedName>
</protein>
<reference evidence="2 3" key="1">
    <citation type="journal article" date="2017" name="Curr. Biol.">
        <title>Genome architecture and evolution of a unichromosomal asexual nematode.</title>
        <authorList>
            <person name="Fradin H."/>
            <person name="Zegar C."/>
            <person name="Gutwein M."/>
            <person name="Lucas J."/>
            <person name="Kovtun M."/>
            <person name="Corcoran D."/>
            <person name="Baugh L.R."/>
            <person name="Kiontke K."/>
            <person name="Gunsalus K."/>
            <person name="Fitch D.H."/>
            <person name="Piano F."/>
        </authorList>
    </citation>
    <scope>NUCLEOTIDE SEQUENCE [LARGE SCALE GENOMIC DNA]</scope>
    <source>
        <strain evidence="2">PF1309</strain>
    </source>
</reference>
<dbReference type="EMBL" id="LIAE01006815">
    <property type="protein sequence ID" value="PAV84885.1"/>
    <property type="molecule type" value="Genomic_DNA"/>
</dbReference>
<accession>A0A2A2LFH5</accession>
<organism evidence="2 3">
    <name type="scientific">Diploscapter pachys</name>
    <dbReference type="NCBI Taxonomy" id="2018661"/>
    <lineage>
        <taxon>Eukaryota</taxon>
        <taxon>Metazoa</taxon>
        <taxon>Ecdysozoa</taxon>
        <taxon>Nematoda</taxon>
        <taxon>Chromadorea</taxon>
        <taxon>Rhabditida</taxon>
        <taxon>Rhabditina</taxon>
        <taxon>Rhabditomorpha</taxon>
        <taxon>Rhabditoidea</taxon>
        <taxon>Rhabditidae</taxon>
        <taxon>Diploscapter</taxon>
    </lineage>
</organism>
<evidence type="ECO:0000313" key="3">
    <source>
        <dbReference type="Proteomes" id="UP000218231"/>
    </source>
</evidence>
<evidence type="ECO:0000256" key="1">
    <source>
        <dbReference type="SAM" id="MobiDB-lite"/>
    </source>
</evidence>